<accession>A0ABR4ZEC9</accession>
<proteinExistence type="predicted"/>
<evidence type="ECO:0000256" key="1">
    <source>
        <dbReference type="SAM" id="MobiDB-lite"/>
    </source>
</evidence>
<organism evidence="2 3">
    <name type="scientific">Nocardia vulneris</name>
    <dbReference type="NCBI Taxonomy" id="1141657"/>
    <lineage>
        <taxon>Bacteria</taxon>
        <taxon>Bacillati</taxon>
        <taxon>Actinomycetota</taxon>
        <taxon>Actinomycetes</taxon>
        <taxon>Mycobacteriales</taxon>
        <taxon>Nocardiaceae</taxon>
        <taxon>Nocardia</taxon>
    </lineage>
</organism>
<reference evidence="2 3" key="1">
    <citation type="journal article" date="2014" name="Int. J. Syst. Evol. Microbiol.">
        <title>Nocardia vulneris sp. nov., isolated from wounds of human patients in North America.</title>
        <authorList>
            <person name="Lasker B.A."/>
            <person name="Bell M."/>
            <person name="Klenk H.P."/>
            <person name="Sproer C."/>
            <person name="Schumann C."/>
            <person name="Schumann P."/>
            <person name="Brown J.M."/>
        </authorList>
    </citation>
    <scope>NUCLEOTIDE SEQUENCE [LARGE SCALE GENOMIC DNA]</scope>
    <source>
        <strain evidence="2 3">W9851</strain>
    </source>
</reference>
<comment type="caution">
    <text evidence="2">The sequence shown here is derived from an EMBL/GenBank/DDBJ whole genome shotgun (WGS) entry which is preliminary data.</text>
</comment>
<feature type="region of interest" description="Disordered" evidence="1">
    <location>
        <begin position="9"/>
        <end position="30"/>
    </location>
</feature>
<keyword evidence="3" id="KW-1185">Reference proteome</keyword>
<dbReference type="Proteomes" id="UP000031364">
    <property type="component" value="Unassembled WGS sequence"/>
</dbReference>
<evidence type="ECO:0008006" key="4">
    <source>
        <dbReference type="Google" id="ProtNLM"/>
    </source>
</evidence>
<dbReference type="InterPro" id="IPR029058">
    <property type="entry name" value="AB_hydrolase_fold"/>
</dbReference>
<dbReference type="Gene3D" id="3.40.50.1820">
    <property type="entry name" value="alpha/beta hydrolase"/>
    <property type="match status" value="1"/>
</dbReference>
<protein>
    <recommendedName>
        <fullName evidence="4">Alpha/beta hydrolase</fullName>
    </recommendedName>
</protein>
<name>A0ABR4ZEC9_9NOCA</name>
<evidence type="ECO:0000313" key="2">
    <source>
        <dbReference type="EMBL" id="KIA63669.1"/>
    </source>
</evidence>
<sequence length="337" mass="34862">MLVCATGLAAATPSDDPSGPPSPGQGPLAALYPPIVQGGIQAQFGTRGPHPVSVSEELTPCTGPASAIKARIAELAGARAADELDCSHAFPSGTDAPVKVVYFYPSDLPQLAPAPLVVWFPGITSDPGNYKMLASLWASRGFVVAIGYNFINSFPTDHVWATQAVIAEASRPDSPLYNRVDFGRTVLGGHSGGAGAADWGAVILPAIAADIDPRLRVIGAMSVEPGPQGDVIGPALTVPVLQITGTRDPFTMPNAFLMHYTTVQSPAYLATVVNGTHFSIKDGMPDNPAAALTTAFIEHLAGTDTAADQVFVGPNWTLAQDPSFTLVARNAPADSIS</sequence>
<gene>
    <name evidence="2" type="ORF">FG87_17790</name>
</gene>
<dbReference type="EMBL" id="JNFP01000019">
    <property type="protein sequence ID" value="KIA63669.1"/>
    <property type="molecule type" value="Genomic_DNA"/>
</dbReference>
<evidence type="ECO:0000313" key="3">
    <source>
        <dbReference type="Proteomes" id="UP000031364"/>
    </source>
</evidence>
<dbReference type="SUPFAM" id="SSF53474">
    <property type="entry name" value="alpha/beta-Hydrolases"/>
    <property type="match status" value="1"/>
</dbReference>